<dbReference type="AlphaFoldDB" id="A0A8J8WM93"/>
<gene>
    <name evidence="1" type="ORF">PECM_005570</name>
</gene>
<evidence type="ECO:0000313" key="1">
    <source>
        <dbReference type="EMBL" id="KAF7719664.1"/>
    </source>
</evidence>
<dbReference type="OrthoDB" id="2363873at2759"/>
<dbReference type="UniPathway" id="UPA00674"/>
<protein>
    <recommendedName>
        <fullName evidence="3">Chlorophyllase</fullName>
    </recommendedName>
</protein>
<dbReference type="GO" id="GO:0015996">
    <property type="term" value="P:chlorophyll catabolic process"/>
    <property type="evidence" value="ECO:0007669"/>
    <property type="project" value="UniProtKB-UniPathway"/>
</dbReference>
<dbReference type="PANTHER" id="PTHR33428:SF14">
    <property type="entry name" value="CARBOXYLESTERASE TYPE B DOMAIN-CONTAINING PROTEIN"/>
    <property type="match status" value="1"/>
</dbReference>
<organism evidence="1 2">
    <name type="scientific">Penicillium ucsense</name>
    <dbReference type="NCBI Taxonomy" id="2839758"/>
    <lineage>
        <taxon>Eukaryota</taxon>
        <taxon>Fungi</taxon>
        <taxon>Dikarya</taxon>
        <taxon>Ascomycota</taxon>
        <taxon>Pezizomycotina</taxon>
        <taxon>Eurotiomycetes</taxon>
        <taxon>Eurotiomycetidae</taxon>
        <taxon>Eurotiales</taxon>
        <taxon>Aspergillaceae</taxon>
        <taxon>Penicillium</taxon>
    </lineage>
</organism>
<dbReference type="InterPro" id="IPR029058">
    <property type="entry name" value="AB_hydrolase_fold"/>
</dbReference>
<sequence length="342" mass="36729">MTVDKTSPKKPTVRRANLPDHALIGDAAKLPINATQPVISMSPLVLPAPDRIMDLHLRVSAPVTGENLPLILLSHGQGPSNNLSSLNGYAPIANFWASHGFVVIQPTHLGSRSLNLTIQDDPEAPWFLESRVADCKLILDELNQIETLFPNIKGRLDRERIAVVGHSGGGHTASRLLGARGTNPSLKSFETAREPRIKAGVLLASPGDGRNGDGMGPAALNTELIYHSHADMSAPAMVVIGDQDGFPFLTTRGAEYHADAYHHSPGPKSLLTVKDGKHGLGGVSGYDVAEATDDESPERLAMVQRMTWAYLRTALYPDDQAWSEARAALKALPHLGAVEDRV</sequence>
<proteinExistence type="predicted"/>
<accession>A0A8J8WM93</accession>
<dbReference type="SUPFAM" id="SSF53474">
    <property type="entry name" value="alpha/beta-Hydrolases"/>
    <property type="match status" value="1"/>
</dbReference>
<dbReference type="EMBL" id="WIWV01000004">
    <property type="protein sequence ID" value="KAF7719664.1"/>
    <property type="molecule type" value="Genomic_DNA"/>
</dbReference>
<reference evidence="1" key="1">
    <citation type="journal article" date="2020" name="Front. Microbiol.">
        <title>Gene regulatory networks of Penicillium echinulatum 2HH and Penicillium oxalicum 114-2 inferred by a computational biology approach.</title>
        <authorList>
            <person name="Lenz A.R."/>
            <person name="Galan-Vasquez E."/>
            <person name="Balbinot E."/>
            <person name="De Abreu F.P."/>
            <person name="De Oliveira N.S."/>
            <person name="Da Rosa L.O."/>
            <person name="De Avila E Silva S."/>
            <person name="Camassola M."/>
            <person name="Dillon A.J.P."/>
            <person name="Perez-Rueda E."/>
        </authorList>
    </citation>
    <scope>NUCLEOTIDE SEQUENCE</scope>
    <source>
        <strain evidence="1">S1M29</strain>
    </source>
</reference>
<dbReference type="PANTHER" id="PTHR33428">
    <property type="entry name" value="CHLOROPHYLLASE-2, CHLOROPLASTIC"/>
    <property type="match status" value="1"/>
</dbReference>
<dbReference type="Gene3D" id="3.40.50.1820">
    <property type="entry name" value="alpha/beta hydrolase"/>
    <property type="match status" value="1"/>
</dbReference>
<dbReference type="Proteomes" id="UP000631181">
    <property type="component" value="Unassembled WGS sequence"/>
</dbReference>
<name>A0A8J8WM93_9EURO</name>
<evidence type="ECO:0008006" key="3">
    <source>
        <dbReference type="Google" id="ProtNLM"/>
    </source>
</evidence>
<dbReference type="GO" id="GO:0017000">
    <property type="term" value="P:antibiotic biosynthetic process"/>
    <property type="evidence" value="ECO:0007669"/>
    <property type="project" value="UniProtKB-ARBA"/>
</dbReference>
<dbReference type="GO" id="GO:0072330">
    <property type="term" value="P:monocarboxylic acid biosynthetic process"/>
    <property type="evidence" value="ECO:0007669"/>
    <property type="project" value="UniProtKB-ARBA"/>
</dbReference>
<evidence type="ECO:0000313" key="2">
    <source>
        <dbReference type="Proteomes" id="UP000631181"/>
    </source>
</evidence>
<comment type="caution">
    <text evidence="1">The sequence shown here is derived from an EMBL/GenBank/DDBJ whole genome shotgun (WGS) entry which is preliminary data.</text>
</comment>
<keyword evidence="2" id="KW-1185">Reference proteome</keyword>